<comment type="similarity">
    <text evidence="7">Belongs to the chloroperoxidase family.</text>
</comment>
<keyword evidence="2 11" id="KW-0575">Peroxidase</keyword>
<dbReference type="InterPro" id="IPR000028">
    <property type="entry name" value="Chloroperoxidase"/>
</dbReference>
<protein>
    <submittedName>
        <fullName evidence="11">Heme-thiolate peroxidase</fullName>
    </submittedName>
</protein>
<feature type="region of interest" description="Disordered" evidence="8">
    <location>
        <begin position="303"/>
        <end position="329"/>
    </location>
</feature>
<dbReference type="EMBL" id="ML213508">
    <property type="protein sequence ID" value="TFK52928.1"/>
    <property type="molecule type" value="Genomic_DNA"/>
</dbReference>
<keyword evidence="6" id="KW-0408">Iron</keyword>
<sequence>MSSMSSWPVRTRAADSASFLILNASTRIVRAVYSNVSTVLTYGFIFVWDAGLALLNLVLPNKRPGNVVPLGKGGIWPTYQPPRAKSDSRCSCPALNALANHGLLPRDGRQIPFKQLTAVIRHSFNFGPTFCFFVPWFAANMLGRSYWTDTLDLSDLDVHNGIEHDASLTRDDTYHSLDQGRPTEHHIELLLAHASGAPDPRFPGVPTLTTSDISEVLGKRRVESRAKNGQYSTSTFHNMFASSNAATLPIMFGGIVPDLRTFLLEERFPPGWETKCRRRFGLTFTEFNKTVLKIEMGVHEDHDEMRGKTDGWTDGKADDSGVFVDKKDK</sequence>
<evidence type="ECO:0000256" key="8">
    <source>
        <dbReference type="SAM" id="MobiDB-lite"/>
    </source>
</evidence>
<evidence type="ECO:0000256" key="2">
    <source>
        <dbReference type="ARBA" id="ARBA00022559"/>
    </source>
</evidence>
<dbReference type="PANTHER" id="PTHR33577:SF18">
    <property type="entry name" value="HEME HALOPEROXIDASE FAMILY PROFILE DOMAIN-CONTAINING PROTEIN"/>
    <property type="match status" value="1"/>
</dbReference>
<keyword evidence="4" id="KW-0479">Metal-binding</keyword>
<gene>
    <name evidence="11" type="ORF">OE88DRAFT_1677619</name>
</gene>
<dbReference type="GO" id="GO:0046872">
    <property type="term" value="F:metal ion binding"/>
    <property type="evidence" value="ECO:0007669"/>
    <property type="project" value="UniProtKB-KW"/>
</dbReference>
<evidence type="ECO:0000256" key="1">
    <source>
        <dbReference type="ARBA" id="ARBA00001970"/>
    </source>
</evidence>
<evidence type="ECO:0000256" key="5">
    <source>
        <dbReference type="ARBA" id="ARBA00023002"/>
    </source>
</evidence>
<dbReference type="InterPro" id="IPR036851">
    <property type="entry name" value="Chloroperoxidase-like_sf"/>
</dbReference>
<evidence type="ECO:0000259" key="10">
    <source>
        <dbReference type="PROSITE" id="PS51405"/>
    </source>
</evidence>
<comment type="cofactor">
    <cofactor evidence="1">
        <name>heme b</name>
        <dbReference type="ChEBI" id="CHEBI:60344"/>
    </cofactor>
</comment>
<dbReference type="SUPFAM" id="SSF47571">
    <property type="entry name" value="Cloroperoxidase"/>
    <property type="match status" value="1"/>
</dbReference>
<evidence type="ECO:0000313" key="12">
    <source>
        <dbReference type="Proteomes" id="UP000305948"/>
    </source>
</evidence>
<feature type="domain" description="Heme haloperoxidase family profile" evidence="10">
    <location>
        <begin position="75"/>
        <end position="289"/>
    </location>
</feature>
<keyword evidence="12" id="KW-1185">Reference proteome</keyword>
<evidence type="ECO:0000256" key="4">
    <source>
        <dbReference type="ARBA" id="ARBA00022723"/>
    </source>
</evidence>
<dbReference type="AlphaFoldDB" id="A0A5C3NAD0"/>
<keyword evidence="3" id="KW-0349">Heme</keyword>
<evidence type="ECO:0000256" key="7">
    <source>
        <dbReference type="ARBA" id="ARBA00025795"/>
    </source>
</evidence>
<keyword evidence="5" id="KW-0560">Oxidoreductase</keyword>
<evidence type="ECO:0000256" key="3">
    <source>
        <dbReference type="ARBA" id="ARBA00022617"/>
    </source>
</evidence>
<evidence type="ECO:0000313" key="11">
    <source>
        <dbReference type="EMBL" id="TFK52928.1"/>
    </source>
</evidence>
<dbReference type="STRING" id="5364.A0A5C3NAD0"/>
<evidence type="ECO:0000256" key="9">
    <source>
        <dbReference type="SAM" id="Phobius"/>
    </source>
</evidence>
<dbReference type="GO" id="GO:0004601">
    <property type="term" value="F:peroxidase activity"/>
    <property type="evidence" value="ECO:0007669"/>
    <property type="project" value="UniProtKB-KW"/>
</dbReference>
<dbReference type="PANTHER" id="PTHR33577">
    <property type="entry name" value="STERIGMATOCYSTIN BIOSYNTHESIS PEROXIDASE STCC-RELATED"/>
    <property type="match status" value="1"/>
</dbReference>
<organism evidence="11 12">
    <name type="scientific">Heliocybe sulcata</name>
    <dbReference type="NCBI Taxonomy" id="5364"/>
    <lineage>
        <taxon>Eukaryota</taxon>
        <taxon>Fungi</taxon>
        <taxon>Dikarya</taxon>
        <taxon>Basidiomycota</taxon>
        <taxon>Agaricomycotina</taxon>
        <taxon>Agaricomycetes</taxon>
        <taxon>Gloeophyllales</taxon>
        <taxon>Gloeophyllaceae</taxon>
        <taxon>Heliocybe</taxon>
    </lineage>
</organism>
<dbReference type="Gene3D" id="1.10.489.10">
    <property type="entry name" value="Chloroperoxidase-like"/>
    <property type="match status" value="1"/>
</dbReference>
<feature type="transmembrane region" description="Helical" evidence="9">
    <location>
        <begin position="39"/>
        <end position="59"/>
    </location>
</feature>
<accession>A0A5C3NAD0</accession>
<dbReference type="PROSITE" id="PS51405">
    <property type="entry name" value="HEME_HALOPEROXIDASE"/>
    <property type="match status" value="1"/>
</dbReference>
<proteinExistence type="inferred from homology"/>
<reference evidence="11 12" key="1">
    <citation type="journal article" date="2019" name="Nat. Ecol. Evol.">
        <title>Megaphylogeny resolves global patterns of mushroom evolution.</title>
        <authorList>
            <person name="Varga T."/>
            <person name="Krizsan K."/>
            <person name="Foldi C."/>
            <person name="Dima B."/>
            <person name="Sanchez-Garcia M."/>
            <person name="Sanchez-Ramirez S."/>
            <person name="Szollosi G.J."/>
            <person name="Szarkandi J.G."/>
            <person name="Papp V."/>
            <person name="Albert L."/>
            <person name="Andreopoulos W."/>
            <person name="Angelini C."/>
            <person name="Antonin V."/>
            <person name="Barry K.W."/>
            <person name="Bougher N.L."/>
            <person name="Buchanan P."/>
            <person name="Buyck B."/>
            <person name="Bense V."/>
            <person name="Catcheside P."/>
            <person name="Chovatia M."/>
            <person name="Cooper J."/>
            <person name="Damon W."/>
            <person name="Desjardin D."/>
            <person name="Finy P."/>
            <person name="Geml J."/>
            <person name="Haridas S."/>
            <person name="Hughes K."/>
            <person name="Justo A."/>
            <person name="Karasinski D."/>
            <person name="Kautmanova I."/>
            <person name="Kiss B."/>
            <person name="Kocsube S."/>
            <person name="Kotiranta H."/>
            <person name="LaButti K.M."/>
            <person name="Lechner B.E."/>
            <person name="Liimatainen K."/>
            <person name="Lipzen A."/>
            <person name="Lukacs Z."/>
            <person name="Mihaltcheva S."/>
            <person name="Morgado L.N."/>
            <person name="Niskanen T."/>
            <person name="Noordeloos M.E."/>
            <person name="Ohm R.A."/>
            <person name="Ortiz-Santana B."/>
            <person name="Ovrebo C."/>
            <person name="Racz N."/>
            <person name="Riley R."/>
            <person name="Savchenko A."/>
            <person name="Shiryaev A."/>
            <person name="Soop K."/>
            <person name="Spirin V."/>
            <person name="Szebenyi C."/>
            <person name="Tomsovsky M."/>
            <person name="Tulloss R.E."/>
            <person name="Uehling J."/>
            <person name="Grigoriev I.V."/>
            <person name="Vagvolgyi C."/>
            <person name="Papp T."/>
            <person name="Martin F.M."/>
            <person name="Miettinen O."/>
            <person name="Hibbett D.S."/>
            <person name="Nagy L.G."/>
        </authorList>
    </citation>
    <scope>NUCLEOTIDE SEQUENCE [LARGE SCALE GENOMIC DNA]</scope>
    <source>
        <strain evidence="11 12">OMC1185</strain>
    </source>
</reference>
<name>A0A5C3NAD0_9AGAM</name>
<keyword evidence="9" id="KW-0812">Transmembrane</keyword>
<keyword evidence="9" id="KW-0472">Membrane</keyword>
<keyword evidence="9" id="KW-1133">Transmembrane helix</keyword>
<dbReference type="Pfam" id="PF01328">
    <property type="entry name" value="Peroxidase_2"/>
    <property type="match status" value="1"/>
</dbReference>
<dbReference type="OrthoDB" id="407298at2759"/>
<evidence type="ECO:0000256" key="6">
    <source>
        <dbReference type="ARBA" id="ARBA00023004"/>
    </source>
</evidence>
<dbReference type="Proteomes" id="UP000305948">
    <property type="component" value="Unassembled WGS sequence"/>
</dbReference>